<evidence type="ECO:0000313" key="4">
    <source>
        <dbReference type="Proteomes" id="UP000661607"/>
    </source>
</evidence>
<sequence length="195" mass="21125">MAALNAAGYRTIAPDLRGFGASAKPEELAGYDMAEHVGDLLGVLDHFEVPEAHLVGHDWGAALAQMVAINGPARATSLSLLSVGHIGAGGPAAGIEQLEKSWYMLLFQLEDIAERWFSHDDFANMRAWLATHPEREEVIARMRDPQALTARLGIYRRNLPPQVRAAGGLRPLDAARRAGKGQRTAARFLLHTAST</sequence>
<dbReference type="SUPFAM" id="SSF53474">
    <property type="entry name" value="alpha/beta-Hydrolases"/>
    <property type="match status" value="1"/>
</dbReference>
<evidence type="ECO:0000259" key="2">
    <source>
        <dbReference type="Pfam" id="PF00561"/>
    </source>
</evidence>
<dbReference type="Gene3D" id="3.40.50.1820">
    <property type="entry name" value="alpha/beta hydrolase"/>
    <property type="match status" value="1"/>
</dbReference>
<dbReference type="EMBL" id="JADBEF010000001">
    <property type="protein sequence ID" value="MBE1562111.1"/>
    <property type="molecule type" value="Genomic_DNA"/>
</dbReference>
<keyword evidence="4" id="KW-1185">Reference proteome</keyword>
<accession>A0ABR9KJB3</accession>
<evidence type="ECO:0000256" key="1">
    <source>
        <dbReference type="ARBA" id="ARBA00022801"/>
    </source>
</evidence>
<proteinExistence type="predicted"/>
<organism evidence="3 4">
    <name type="scientific">Nonomuraea africana</name>
    <dbReference type="NCBI Taxonomy" id="46171"/>
    <lineage>
        <taxon>Bacteria</taxon>
        <taxon>Bacillati</taxon>
        <taxon>Actinomycetota</taxon>
        <taxon>Actinomycetes</taxon>
        <taxon>Streptosporangiales</taxon>
        <taxon>Streptosporangiaceae</taxon>
        <taxon>Nonomuraea</taxon>
    </lineage>
</organism>
<dbReference type="PRINTS" id="PR00111">
    <property type="entry name" value="ABHYDROLASE"/>
</dbReference>
<dbReference type="RefSeq" id="WP_192776910.1">
    <property type="nucleotide sequence ID" value="NZ_BAAASY010000034.1"/>
</dbReference>
<keyword evidence="1" id="KW-0378">Hydrolase</keyword>
<dbReference type="PANTHER" id="PTHR43329">
    <property type="entry name" value="EPOXIDE HYDROLASE"/>
    <property type="match status" value="1"/>
</dbReference>
<dbReference type="Proteomes" id="UP000661607">
    <property type="component" value="Unassembled WGS sequence"/>
</dbReference>
<protein>
    <submittedName>
        <fullName evidence="3">Pimeloyl-ACP methyl ester carboxylesterase</fullName>
    </submittedName>
</protein>
<dbReference type="Pfam" id="PF00561">
    <property type="entry name" value="Abhydrolase_1"/>
    <property type="match status" value="1"/>
</dbReference>
<gene>
    <name evidence="3" type="ORF">H4W81_004890</name>
</gene>
<comment type="caution">
    <text evidence="3">The sequence shown here is derived from an EMBL/GenBank/DDBJ whole genome shotgun (WGS) entry which is preliminary data.</text>
</comment>
<dbReference type="PRINTS" id="PR00412">
    <property type="entry name" value="EPOXHYDRLASE"/>
</dbReference>
<reference evidence="3 4" key="1">
    <citation type="submission" date="2020-10" db="EMBL/GenBank/DDBJ databases">
        <title>Sequencing the genomes of 1000 actinobacteria strains.</title>
        <authorList>
            <person name="Klenk H.-P."/>
        </authorList>
    </citation>
    <scope>NUCLEOTIDE SEQUENCE [LARGE SCALE GENOMIC DNA]</scope>
    <source>
        <strain evidence="3 4">DSM 43748</strain>
    </source>
</reference>
<dbReference type="InterPro" id="IPR000639">
    <property type="entry name" value="Epox_hydrolase-like"/>
</dbReference>
<dbReference type="InterPro" id="IPR000073">
    <property type="entry name" value="AB_hydrolase_1"/>
</dbReference>
<dbReference type="InterPro" id="IPR029058">
    <property type="entry name" value="AB_hydrolase_fold"/>
</dbReference>
<evidence type="ECO:0000313" key="3">
    <source>
        <dbReference type="EMBL" id="MBE1562111.1"/>
    </source>
</evidence>
<name>A0ABR9KJB3_9ACTN</name>
<feature type="domain" description="AB hydrolase-1" evidence="2">
    <location>
        <begin position="3"/>
        <end position="116"/>
    </location>
</feature>